<keyword evidence="3" id="KW-1185">Reference proteome</keyword>
<organism evidence="2 3">
    <name type="scientific">Chionoecetes opilio</name>
    <name type="common">Atlantic snow crab</name>
    <name type="synonym">Cancer opilio</name>
    <dbReference type="NCBI Taxonomy" id="41210"/>
    <lineage>
        <taxon>Eukaryota</taxon>
        <taxon>Metazoa</taxon>
        <taxon>Ecdysozoa</taxon>
        <taxon>Arthropoda</taxon>
        <taxon>Crustacea</taxon>
        <taxon>Multicrustacea</taxon>
        <taxon>Malacostraca</taxon>
        <taxon>Eumalacostraca</taxon>
        <taxon>Eucarida</taxon>
        <taxon>Decapoda</taxon>
        <taxon>Pleocyemata</taxon>
        <taxon>Brachyura</taxon>
        <taxon>Eubrachyura</taxon>
        <taxon>Majoidea</taxon>
        <taxon>Majidae</taxon>
        <taxon>Chionoecetes</taxon>
    </lineage>
</organism>
<dbReference type="Proteomes" id="UP000770661">
    <property type="component" value="Unassembled WGS sequence"/>
</dbReference>
<dbReference type="GO" id="GO:0051213">
    <property type="term" value="F:dioxygenase activity"/>
    <property type="evidence" value="ECO:0007669"/>
    <property type="project" value="UniProtKB-KW"/>
</dbReference>
<comment type="cofactor">
    <cofactor evidence="1">
        <name>Fe cation</name>
        <dbReference type="ChEBI" id="CHEBI:24875"/>
    </cofactor>
</comment>
<dbReference type="AlphaFoldDB" id="A0A8J4Y960"/>
<reference evidence="2" key="1">
    <citation type="submission" date="2020-07" db="EMBL/GenBank/DDBJ databases">
        <title>The High-quality genome of the commercially important snow crab, Chionoecetes opilio.</title>
        <authorList>
            <person name="Jeong J.-H."/>
            <person name="Ryu S."/>
        </authorList>
    </citation>
    <scope>NUCLEOTIDE SEQUENCE</scope>
    <source>
        <strain evidence="2">MADBK_172401_WGS</strain>
        <tissue evidence="2">Digestive gland</tissue>
    </source>
</reference>
<sequence length="354" mass="40437">MPGVRRGCWSWLLAAGDADSAPPVYRSNLKAMLIIPKVRLPFDNLEELVDLGITLAISKDSTLQTLIMVDLSEFTYDPKTFSVTPAMKQAFHTNGYVIIRQVLNPEEMGKVRKTLESPEVQRHAYTTADDVLRETPMVLWFKVGPDVAGCVASMNKVAGTLEQLMGGDEMYHFSTKILMKEANQSGSFLWHQDYGYFYNWGYMYPDAGSIFLAVDDCTKENGCLEVLRGSHHLGRINHEPAGKQLQADLERVAEARKLHEHLYMEMKAGDILYFPGTLLHRSLPNTTQQRRWSYVIAYNQKHNRTYMTPDHPRYTPHAGFVPLKKMSDSALMECQKFTMDDQWFLQADQDKARE</sequence>
<dbReference type="OrthoDB" id="445007at2759"/>
<dbReference type="Gene3D" id="2.60.120.620">
    <property type="entry name" value="q2cbj1_9rhob like domain"/>
    <property type="match status" value="1"/>
</dbReference>
<protein>
    <submittedName>
        <fullName evidence="2">Phytanoyl-CoA dioxygenase 1</fullName>
    </submittedName>
</protein>
<accession>A0A8J4Y960</accession>
<dbReference type="Pfam" id="PF05721">
    <property type="entry name" value="PhyH"/>
    <property type="match status" value="1"/>
</dbReference>
<dbReference type="PANTHER" id="PTHR20883:SF51">
    <property type="entry name" value="PHYTANOYL-COA HYDROXYLASE"/>
    <property type="match status" value="1"/>
</dbReference>
<proteinExistence type="predicted"/>
<keyword evidence="2" id="KW-0560">Oxidoreductase</keyword>
<keyword evidence="2" id="KW-0223">Dioxygenase</keyword>
<dbReference type="EMBL" id="JACEEZ010008030">
    <property type="protein sequence ID" value="KAG0723595.1"/>
    <property type="molecule type" value="Genomic_DNA"/>
</dbReference>
<dbReference type="InterPro" id="IPR008775">
    <property type="entry name" value="Phytyl_CoA_dOase-like"/>
</dbReference>
<gene>
    <name evidence="2" type="ORF">GWK47_042408</name>
</gene>
<dbReference type="SUPFAM" id="SSF51197">
    <property type="entry name" value="Clavaminate synthase-like"/>
    <property type="match status" value="1"/>
</dbReference>
<comment type="caution">
    <text evidence="2">The sequence shown here is derived from an EMBL/GenBank/DDBJ whole genome shotgun (WGS) entry which is preliminary data.</text>
</comment>
<evidence type="ECO:0000313" key="2">
    <source>
        <dbReference type="EMBL" id="KAG0723595.1"/>
    </source>
</evidence>
<name>A0A8J4Y960_CHIOP</name>
<evidence type="ECO:0000256" key="1">
    <source>
        <dbReference type="ARBA" id="ARBA00001962"/>
    </source>
</evidence>
<evidence type="ECO:0000313" key="3">
    <source>
        <dbReference type="Proteomes" id="UP000770661"/>
    </source>
</evidence>
<dbReference type="PANTHER" id="PTHR20883">
    <property type="entry name" value="PHYTANOYL-COA DIOXYGENASE DOMAIN CONTAINING 1"/>
    <property type="match status" value="1"/>
</dbReference>